<dbReference type="Proteomes" id="UP001595455">
    <property type="component" value="Unassembled WGS sequence"/>
</dbReference>
<evidence type="ECO:0000256" key="1">
    <source>
        <dbReference type="SAM" id="Coils"/>
    </source>
</evidence>
<dbReference type="RefSeq" id="WP_107009899.1">
    <property type="nucleotide sequence ID" value="NZ_JAVIDQ010000026.1"/>
</dbReference>
<dbReference type="AlphaFoldDB" id="A0A371YK51"/>
<dbReference type="Proteomes" id="UP000240957">
    <property type="component" value="Unassembled WGS sequence"/>
</dbReference>
<comment type="caution">
    <text evidence="3">The sequence shown here is derived from an EMBL/GenBank/DDBJ whole genome shotgun (WGS) entry which is preliminary data.</text>
</comment>
<dbReference type="EMBL" id="PYIX02000053">
    <property type="protein sequence ID" value="RFC81846.1"/>
    <property type="molecule type" value="Genomic_DNA"/>
</dbReference>
<proteinExistence type="predicted"/>
<keyword evidence="5" id="KW-1185">Reference proteome</keyword>
<feature type="coiled-coil region" evidence="1">
    <location>
        <begin position="61"/>
        <end position="109"/>
    </location>
</feature>
<reference evidence="2" key="1">
    <citation type="journal article" date="2014" name="Int. J. Syst. Evol. Microbiol.">
        <title>Complete genome of a new Firmicutes species belonging to the dominant human colonic microbiota ('Ruminococcus bicirculans') reveals two chromosomes and a selective capacity to utilize plant glucans.</title>
        <authorList>
            <consortium name="NISC Comparative Sequencing Program"/>
            <person name="Wegmann U."/>
            <person name="Louis P."/>
            <person name="Goesmann A."/>
            <person name="Henrissat B."/>
            <person name="Duncan S.H."/>
            <person name="Flint H.J."/>
        </authorList>
    </citation>
    <scope>NUCLEOTIDE SEQUENCE</scope>
    <source>
        <strain evidence="2">KCTC 62575</strain>
    </source>
</reference>
<evidence type="ECO:0008006" key="6">
    <source>
        <dbReference type="Google" id="ProtNLM"/>
    </source>
</evidence>
<reference evidence="2" key="4">
    <citation type="submission" date="2024-09" db="EMBL/GenBank/DDBJ databases">
        <authorList>
            <person name="Sun Q."/>
            <person name="Mori K."/>
        </authorList>
    </citation>
    <scope>NUCLEOTIDE SEQUENCE</scope>
    <source>
        <strain evidence="2">KCTC 62575</strain>
    </source>
</reference>
<dbReference type="Gene3D" id="1.20.5.490">
    <property type="entry name" value="Single helix bin"/>
    <property type="match status" value="1"/>
</dbReference>
<evidence type="ECO:0000313" key="4">
    <source>
        <dbReference type="Proteomes" id="UP000240957"/>
    </source>
</evidence>
<keyword evidence="1" id="KW-0175">Coiled coil</keyword>
<evidence type="ECO:0000313" key="2">
    <source>
        <dbReference type="EMBL" id="MFC2997659.1"/>
    </source>
</evidence>
<accession>A0A371YK51</accession>
<reference evidence="3 4" key="2">
    <citation type="submission" date="2018-08" db="EMBL/GenBank/DDBJ databases">
        <title>The draft genome of Acinetobacter sichuanensis strain WCHAc060041.</title>
        <authorList>
            <person name="Qin J."/>
            <person name="Feng Y."/>
            <person name="Zong Z."/>
        </authorList>
    </citation>
    <scope>NUCLEOTIDE SEQUENCE [LARGE SCALE GENOMIC DNA]</scope>
    <source>
        <strain evidence="3 4">WCHAc060041</strain>
    </source>
</reference>
<reference evidence="5" key="3">
    <citation type="journal article" date="2019" name="Int. J. Syst. Evol. Microbiol.">
        <title>The Global Catalogue of Microorganisms (GCM) 10K type strain sequencing project: providing services to taxonomists for standard genome sequencing and annotation.</title>
        <authorList>
            <consortium name="The Broad Institute Genomics Platform"/>
            <consortium name="The Broad Institute Genome Sequencing Center for Infectious Disease"/>
            <person name="Wu L."/>
            <person name="Ma J."/>
        </authorList>
    </citation>
    <scope>NUCLEOTIDE SEQUENCE [LARGE SCALE GENOMIC DNA]</scope>
    <source>
        <strain evidence="5">KCTC 62575</strain>
    </source>
</reference>
<evidence type="ECO:0000313" key="5">
    <source>
        <dbReference type="Proteomes" id="UP001595455"/>
    </source>
</evidence>
<dbReference type="OrthoDB" id="6445976at2"/>
<gene>
    <name evidence="2" type="ORF">ACFODO_20910</name>
    <name evidence="3" type="ORF">C9E89_019560</name>
</gene>
<sequence length="124" mass="13348">MSKLVQILLTKQLTVNLGRDDQGEVKTVVLEAGIQEVEQEIAEHWFVKAHSQEITTSDASSHALQVELDTANAAIKSLTAQSTAADAKIAELEKAGKAKDKEIADLKVQLTKAQQSTAPDAKVK</sequence>
<organism evidence="3 4">
    <name type="scientific">Acinetobacter sichuanensis</name>
    <dbReference type="NCBI Taxonomy" id="2136183"/>
    <lineage>
        <taxon>Bacteria</taxon>
        <taxon>Pseudomonadati</taxon>
        <taxon>Pseudomonadota</taxon>
        <taxon>Gammaproteobacteria</taxon>
        <taxon>Moraxellales</taxon>
        <taxon>Moraxellaceae</taxon>
        <taxon>Acinetobacter</taxon>
    </lineage>
</organism>
<dbReference type="EMBL" id="JBHRSF010000157">
    <property type="protein sequence ID" value="MFC2997659.1"/>
    <property type="molecule type" value="Genomic_DNA"/>
</dbReference>
<evidence type="ECO:0000313" key="3">
    <source>
        <dbReference type="EMBL" id="RFC81846.1"/>
    </source>
</evidence>
<name>A0A371YK51_9GAMM</name>
<protein>
    <recommendedName>
        <fullName evidence="6">Bacteriophage protein</fullName>
    </recommendedName>
</protein>